<gene>
    <name evidence="2" type="ORF">B0I29_111146</name>
</gene>
<dbReference type="AlphaFoldDB" id="A0A327Z858"/>
<proteinExistence type="predicted"/>
<dbReference type="InterPro" id="IPR036513">
    <property type="entry name" value="STAS_dom_sf"/>
</dbReference>
<evidence type="ECO:0000259" key="1">
    <source>
        <dbReference type="PROSITE" id="PS50801"/>
    </source>
</evidence>
<name>A0A327Z858_9ACTN</name>
<dbReference type="SUPFAM" id="SSF52091">
    <property type="entry name" value="SpoIIaa-like"/>
    <property type="match status" value="1"/>
</dbReference>
<dbReference type="Proteomes" id="UP000249341">
    <property type="component" value="Unassembled WGS sequence"/>
</dbReference>
<dbReference type="RefSeq" id="WP_111651209.1">
    <property type="nucleotide sequence ID" value="NZ_JACHWI010000011.1"/>
</dbReference>
<keyword evidence="3" id="KW-1185">Reference proteome</keyword>
<dbReference type="InterPro" id="IPR002645">
    <property type="entry name" value="STAS_dom"/>
</dbReference>
<accession>A0A327Z858</accession>
<dbReference type="EMBL" id="QLMJ01000011">
    <property type="protein sequence ID" value="RAK34545.1"/>
    <property type="molecule type" value="Genomic_DNA"/>
</dbReference>
<dbReference type="OrthoDB" id="4628340at2"/>
<reference evidence="2 3" key="1">
    <citation type="submission" date="2018-06" db="EMBL/GenBank/DDBJ databases">
        <title>Genomic Encyclopedia of Type Strains, Phase III (KMG-III): the genomes of soil and plant-associated and newly described type strains.</title>
        <authorList>
            <person name="Whitman W."/>
        </authorList>
    </citation>
    <scope>NUCLEOTIDE SEQUENCE [LARGE SCALE GENOMIC DNA]</scope>
    <source>
        <strain evidence="2 3">CGMCC 4.7090</strain>
    </source>
</reference>
<evidence type="ECO:0000313" key="2">
    <source>
        <dbReference type="EMBL" id="RAK34545.1"/>
    </source>
</evidence>
<evidence type="ECO:0000313" key="3">
    <source>
        <dbReference type="Proteomes" id="UP000249341"/>
    </source>
</evidence>
<dbReference type="Gene3D" id="3.30.750.24">
    <property type="entry name" value="STAS domain"/>
    <property type="match status" value="1"/>
</dbReference>
<sequence length="100" mass="10019">MTTALTLTSGQRPDGVPVLAAAGEIDMSNADAFASALRVAVAGAAAAALLVDLTAVEYLDSSGLATLFQHADRIEVVTGPLLAPLLTVSGLAELTTVRGL</sequence>
<dbReference type="Pfam" id="PF01740">
    <property type="entry name" value="STAS"/>
    <property type="match status" value="1"/>
</dbReference>
<organism evidence="2 3">
    <name type="scientific">Actinoplanes lutulentus</name>
    <dbReference type="NCBI Taxonomy" id="1287878"/>
    <lineage>
        <taxon>Bacteria</taxon>
        <taxon>Bacillati</taxon>
        <taxon>Actinomycetota</taxon>
        <taxon>Actinomycetes</taxon>
        <taxon>Micromonosporales</taxon>
        <taxon>Micromonosporaceae</taxon>
        <taxon>Actinoplanes</taxon>
    </lineage>
</organism>
<feature type="domain" description="STAS" evidence="1">
    <location>
        <begin position="6"/>
        <end position="100"/>
    </location>
</feature>
<protein>
    <submittedName>
        <fullName evidence="2">Anti-anti-sigma factor</fullName>
    </submittedName>
</protein>
<comment type="caution">
    <text evidence="2">The sequence shown here is derived from an EMBL/GenBank/DDBJ whole genome shotgun (WGS) entry which is preliminary data.</text>
</comment>
<dbReference type="PROSITE" id="PS50801">
    <property type="entry name" value="STAS"/>
    <property type="match status" value="1"/>
</dbReference>